<gene>
    <name evidence="1" type="ORF">BU26DRAFT_381293</name>
</gene>
<dbReference type="OrthoDB" id="2684236at2759"/>
<keyword evidence="2" id="KW-1185">Reference proteome</keyword>
<name>A0A6A6IEZ8_9PLEO</name>
<sequence>PLELPTAAECIAHLKLLHAFAKVRHEIGNHEGLFGIKFEKFEDAKEPLDLPRDELPRTLVERIREKRWTVFVTKAAHRFEKWWDSWYASYPIATTDYDSSGRRQAPRMFPDQGEGFENQLPDYLPPLDVLMVWHAYMLNPRAYLEDCMRWSKHRIWRTSFPWNLIHDSTDKETFIFHPSEEAIETFERATRLPWNILDDHFLKLITCPRCLCVFTVPWTRLPASDDREAVEAYLSGDTGFAGNAFRDSCYRCNLVVTHETLRVGKFIADASALHASKRPLPGTILNAAGMPQLTDKNKRISTHDPFFPNRVVENLSEFEPRQLRKNINKLSIETLKSMFQNAMASPSRVKLVNSEQYKTDFVAKESKIAVRKMLSHYWDNSSPFGLDLVGAVIRQGSFVLKMRRIDWLHSPSVMTTMQRLIVKYHRFVRIIADNPKKVAVPTLDVDLAWHTHQLTPKLYYRYTVAETKKFLNHDDKIPETSLYTSFQWTSQAYEKKYGQPYSECACWYCECTREPLRSSFTNRVNPFRSSCDVKQLAEKGMPKDPVLGPHVSAHNALVMEGASSAQQRRRELEELDLQYARVCKRYQKKGAETPSRENDVYVYSAYGYPLYYPVYVPYYAEPTCDDRYSSGGGGGGCAAGTCSASASLGSCSGGSGTPGCKASCGGHGDASGGCGNCGGDGGGCGGCGGG</sequence>
<evidence type="ECO:0008006" key="3">
    <source>
        <dbReference type="Google" id="ProtNLM"/>
    </source>
</evidence>
<protein>
    <recommendedName>
        <fullName evidence="3">Alpha-ketoglutarate-dependent sulfonate dioxygenase</fullName>
    </recommendedName>
</protein>
<reference evidence="1" key="1">
    <citation type="journal article" date="2020" name="Stud. Mycol.">
        <title>101 Dothideomycetes genomes: a test case for predicting lifestyles and emergence of pathogens.</title>
        <authorList>
            <person name="Haridas S."/>
            <person name="Albert R."/>
            <person name="Binder M."/>
            <person name="Bloem J."/>
            <person name="Labutti K."/>
            <person name="Salamov A."/>
            <person name="Andreopoulos B."/>
            <person name="Baker S."/>
            <person name="Barry K."/>
            <person name="Bills G."/>
            <person name="Bluhm B."/>
            <person name="Cannon C."/>
            <person name="Castanera R."/>
            <person name="Culley D."/>
            <person name="Daum C."/>
            <person name="Ezra D."/>
            <person name="Gonzalez J."/>
            <person name="Henrissat B."/>
            <person name="Kuo A."/>
            <person name="Liang C."/>
            <person name="Lipzen A."/>
            <person name="Lutzoni F."/>
            <person name="Magnuson J."/>
            <person name="Mondo S."/>
            <person name="Nolan M."/>
            <person name="Ohm R."/>
            <person name="Pangilinan J."/>
            <person name="Park H.-J."/>
            <person name="Ramirez L."/>
            <person name="Alfaro M."/>
            <person name="Sun H."/>
            <person name="Tritt A."/>
            <person name="Yoshinaga Y."/>
            <person name="Zwiers L.-H."/>
            <person name="Turgeon B."/>
            <person name="Goodwin S."/>
            <person name="Spatafora J."/>
            <person name="Crous P."/>
            <person name="Grigoriev I."/>
        </authorList>
    </citation>
    <scope>NUCLEOTIDE SEQUENCE</scope>
    <source>
        <strain evidence="1">CBS 122368</strain>
    </source>
</reference>
<dbReference type="PANTHER" id="PTHR34365">
    <property type="entry name" value="ENOLASE (DUF1399)"/>
    <property type="match status" value="1"/>
</dbReference>
<dbReference type="EMBL" id="ML987195">
    <property type="protein sequence ID" value="KAF2249155.1"/>
    <property type="molecule type" value="Genomic_DNA"/>
</dbReference>
<accession>A0A6A6IEZ8</accession>
<dbReference type="Proteomes" id="UP000800094">
    <property type="component" value="Unassembled WGS sequence"/>
</dbReference>
<feature type="non-terminal residue" evidence="1">
    <location>
        <position position="690"/>
    </location>
</feature>
<dbReference type="GeneID" id="54575910"/>
<dbReference type="InterPro" id="IPR009836">
    <property type="entry name" value="GRDP-like"/>
</dbReference>
<dbReference type="RefSeq" id="XP_033684159.1">
    <property type="nucleotide sequence ID" value="XM_033822580.1"/>
</dbReference>
<proteinExistence type="predicted"/>
<feature type="non-terminal residue" evidence="1">
    <location>
        <position position="1"/>
    </location>
</feature>
<evidence type="ECO:0000313" key="1">
    <source>
        <dbReference type="EMBL" id="KAF2249155.1"/>
    </source>
</evidence>
<dbReference type="PANTHER" id="PTHR34365:SF7">
    <property type="entry name" value="GLYCINE-RICH DOMAIN-CONTAINING PROTEIN 1"/>
    <property type="match status" value="1"/>
</dbReference>
<dbReference type="AlphaFoldDB" id="A0A6A6IEZ8"/>
<dbReference type="Pfam" id="PF07173">
    <property type="entry name" value="GRDP-like"/>
    <property type="match status" value="1"/>
</dbReference>
<evidence type="ECO:0000313" key="2">
    <source>
        <dbReference type="Proteomes" id="UP000800094"/>
    </source>
</evidence>
<organism evidence="1 2">
    <name type="scientific">Trematosphaeria pertusa</name>
    <dbReference type="NCBI Taxonomy" id="390896"/>
    <lineage>
        <taxon>Eukaryota</taxon>
        <taxon>Fungi</taxon>
        <taxon>Dikarya</taxon>
        <taxon>Ascomycota</taxon>
        <taxon>Pezizomycotina</taxon>
        <taxon>Dothideomycetes</taxon>
        <taxon>Pleosporomycetidae</taxon>
        <taxon>Pleosporales</taxon>
        <taxon>Massarineae</taxon>
        <taxon>Trematosphaeriaceae</taxon>
        <taxon>Trematosphaeria</taxon>
    </lineage>
</organism>